<dbReference type="EMBL" id="CP129970">
    <property type="protein sequence ID" value="WMN07183.1"/>
    <property type="molecule type" value="Genomic_DNA"/>
</dbReference>
<dbReference type="SUPFAM" id="SSF55961">
    <property type="entry name" value="Bet v1-like"/>
    <property type="match status" value="1"/>
</dbReference>
<dbReference type="Gene3D" id="3.30.530.20">
    <property type="match status" value="1"/>
</dbReference>
<reference evidence="1" key="1">
    <citation type="submission" date="2023-08" db="EMBL/GenBank/DDBJ databases">
        <title>Comparative genomics and taxonomic characterization of three novel marine species of genus Marivirga.</title>
        <authorList>
            <person name="Muhammad N."/>
            <person name="Kim S.-G."/>
        </authorList>
    </citation>
    <scope>NUCLEOTIDE SEQUENCE [LARGE SCALE GENOMIC DNA]</scope>
    <source>
        <strain evidence="1">ABR2-2</strain>
    </source>
</reference>
<dbReference type="AlphaFoldDB" id="A0AA51N709"/>
<organism evidence="1 2">
    <name type="scientific">Marivirga arenosa</name>
    <dbReference type="NCBI Taxonomy" id="3059076"/>
    <lineage>
        <taxon>Bacteria</taxon>
        <taxon>Pseudomonadati</taxon>
        <taxon>Bacteroidota</taxon>
        <taxon>Cytophagia</taxon>
        <taxon>Cytophagales</taxon>
        <taxon>Marivirgaceae</taxon>
        <taxon>Marivirga</taxon>
    </lineage>
</organism>
<gene>
    <name evidence="1" type="ORF">QYS48_28075</name>
</gene>
<dbReference type="Proteomes" id="UP001244443">
    <property type="component" value="Chromosome"/>
</dbReference>
<dbReference type="RefSeq" id="WP_308357259.1">
    <property type="nucleotide sequence ID" value="NZ_CP129970.2"/>
</dbReference>
<dbReference type="CDD" id="cd07818">
    <property type="entry name" value="SRPBCC_1"/>
    <property type="match status" value="1"/>
</dbReference>
<evidence type="ECO:0000313" key="1">
    <source>
        <dbReference type="EMBL" id="WMN07183.1"/>
    </source>
</evidence>
<protein>
    <submittedName>
        <fullName evidence="1">SRPBCC family protein</fullName>
    </submittedName>
</protein>
<proteinExistence type="predicted"/>
<dbReference type="InterPro" id="IPR023393">
    <property type="entry name" value="START-like_dom_sf"/>
</dbReference>
<evidence type="ECO:0000313" key="2">
    <source>
        <dbReference type="Proteomes" id="UP001244443"/>
    </source>
</evidence>
<dbReference type="Pfam" id="PF10604">
    <property type="entry name" value="Polyketide_cyc2"/>
    <property type="match status" value="1"/>
</dbReference>
<accession>A0AA51N709</accession>
<dbReference type="InterPro" id="IPR019587">
    <property type="entry name" value="Polyketide_cyclase/dehydratase"/>
</dbReference>
<sequence>MKVLKIIGFTVVAIIVALLLIAAVAENDYAVEREIIVNEPKDKVFEYIKYLKNQDNWSRWASADPNMKKSFSGTDGQVGFVSAWDSDNEELGKGEQEITKIIEGERVETELRFIEPFESTEMAYMAVEEIEAGKTKVIWGFEGSMDYPMNLLLLTMDFDAMLGADFEYGLGNLKDILESE</sequence>
<keyword evidence="2" id="KW-1185">Reference proteome</keyword>
<name>A0AA51N709_9BACT</name>